<feature type="domain" description="TraD/TraG TraM recognition site" evidence="7">
    <location>
        <begin position="428"/>
        <end position="546"/>
    </location>
</feature>
<accession>A0A7W9JEM7</accession>
<feature type="transmembrane region" description="Helical" evidence="6">
    <location>
        <begin position="386"/>
        <end position="406"/>
    </location>
</feature>
<evidence type="ECO:0000256" key="5">
    <source>
        <dbReference type="ARBA" id="ARBA00023136"/>
    </source>
</evidence>
<evidence type="ECO:0000256" key="6">
    <source>
        <dbReference type="SAM" id="Phobius"/>
    </source>
</evidence>
<keyword evidence="5 6" id="KW-0472">Membrane</keyword>
<evidence type="ECO:0000259" key="7">
    <source>
        <dbReference type="Pfam" id="PF12696"/>
    </source>
</evidence>
<dbReference type="Gene3D" id="3.40.50.300">
    <property type="entry name" value="P-loop containing nucleotide triphosphate hydrolases"/>
    <property type="match status" value="1"/>
</dbReference>
<keyword evidence="4 6" id="KW-1133">Transmembrane helix</keyword>
<dbReference type="InterPro" id="IPR027417">
    <property type="entry name" value="P-loop_NTPase"/>
</dbReference>
<dbReference type="InterPro" id="IPR032689">
    <property type="entry name" value="TraG-D_C"/>
</dbReference>
<dbReference type="SUPFAM" id="SSF52540">
    <property type="entry name" value="P-loop containing nucleoside triphosphate hydrolases"/>
    <property type="match status" value="1"/>
</dbReference>
<proteinExistence type="predicted"/>
<evidence type="ECO:0000256" key="2">
    <source>
        <dbReference type="ARBA" id="ARBA00022475"/>
    </source>
</evidence>
<evidence type="ECO:0000256" key="1">
    <source>
        <dbReference type="ARBA" id="ARBA00004651"/>
    </source>
</evidence>
<evidence type="ECO:0000256" key="4">
    <source>
        <dbReference type="ARBA" id="ARBA00022989"/>
    </source>
</evidence>
<protein>
    <submittedName>
        <fullName evidence="8">Type IV secretory pathway TraG/TraD family ATPase VirD4</fullName>
    </submittedName>
</protein>
<dbReference type="Proteomes" id="UP000549971">
    <property type="component" value="Unassembled WGS sequence"/>
</dbReference>
<keyword evidence="3 6" id="KW-0812">Transmembrane</keyword>
<keyword evidence="9" id="KW-1185">Reference proteome</keyword>
<evidence type="ECO:0000313" key="8">
    <source>
        <dbReference type="EMBL" id="MBB5840564.1"/>
    </source>
</evidence>
<dbReference type="GO" id="GO:0005886">
    <property type="term" value="C:plasma membrane"/>
    <property type="evidence" value="ECO:0007669"/>
    <property type="project" value="UniProtKB-SubCell"/>
</dbReference>
<comment type="caution">
    <text evidence="8">The sequence shown here is derived from an EMBL/GenBank/DDBJ whole genome shotgun (WGS) entry which is preliminary data.</text>
</comment>
<dbReference type="Pfam" id="PF12696">
    <property type="entry name" value="TraG-D_C"/>
    <property type="match status" value="1"/>
</dbReference>
<evidence type="ECO:0000313" key="9">
    <source>
        <dbReference type="Proteomes" id="UP000549971"/>
    </source>
</evidence>
<dbReference type="AlphaFoldDB" id="A0A7W9JEM7"/>
<dbReference type="CDD" id="cd01127">
    <property type="entry name" value="TrwB_TraG_TraD_VirD4"/>
    <property type="match status" value="1"/>
</dbReference>
<organism evidence="8 9">
    <name type="scientific">Kribbella italica</name>
    <dbReference type="NCBI Taxonomy" id="1540520"/>
    <lineage>
        <taxon>Bacteria</taxon>
        <taxon>Bacillati</taxon>
        <taxon>Actinomycetota</taxon>
        <taxon>Actinomycetes</taxon>
        <taxon>Propionibacteriales</taxon>
        <taxon>Kribbellaceae</taxon>
        <taxon>Kribbella</taxon>
    </lineage>
</organism>
<feature type="transmembrane region" description="Helical" evidence="6">
    <location>
        <begin position="12"/>
        <end position="30"/>
    </location>
</feature>
<reference evidence="8 9" key="1">
    <citation type="submission" date="2020-08" db="EMBL/GenBank/DDBJ databases">
        <title>Sequencing the genomes of 1000 actinobacteria strains.</title>
        <authorList>
            <person name="Klenk H.-P."/>
        </authorList>
    </citation>
    <scope>NUCLEOTIDE SEQUENCE [LARGE SCALE GENOMIC DNA]</scope>
    <source>
        <strain evidence="8 9">DSM 28967</strain>
    </source>
</reference>
<name>A0A7W9JEM7_9ACTN</name>
<dbReference type="PANTHER" id="PTHR37937:SF1">
    <property type="entry name" value="CONJUGATIVE TRANSFER: DNA TRANSPORT"/>
    <property type="match status" value="1"/>
</dbReference>
<feature type="transmembrane region" description="Helical" evidence="6">
    <location>
        <begin position="78"/>
        <end position="101"/>
    </location>
</feature>
<dbReference type="PANTHER" id="PTHR37937">
    <property type="entry name" value="CONJUGATIVE TRANSFER: DNA TRANSPORT"/>
    <property type="match status" value="1"/>
</dbReference>
<evidence type="ECO:0000256" key="3">
    <source>
        <dbReference type="ARBA" id="ARBA00022692"/>
    </source>
</evidence>
<dbReference type="RefSeq" id="WP_184803012.1">
    <property type="nucleotide sequence ID" value="NZ_JACHMY010000001.1"/>
</dbReference>
<comment type="subcellular location">
    <subcellularLocation>
        <location evidence="1">Cell membrane</location>
        <topology evidence="1">Multi-pass membrane protein</topology>
    </subcellularLocation>
</comment>
<dbReference type="InterPro" id="IPR051539">
    <property type="entry name" value="T4SS-coupling_protein"/>
</dbReference>
<sequence>MLNRNPTQGGSNIDLAIIALVVVAASAMMLRTAGGLSSLITTGEWISTPLPSSLRVLIDPAHPARAFDLQAEPFGPTLYWAVVALFIATPVGVGAAASRIWQHRRASTRGRTGHLTSRPGLATRADVEHAVGRRQVLRRGRSARPCLKNPRPEDVGVLRGYSRGRECWSSVEDSEILVGPPRSGKGLHIVINAILDAPGAVVTTSTRPDNLVATLGPRRAAGPVAVFDPQGLSKAEGIRWSPVRGCENPTTAIVRASGLAAGAGFAKGGVTDGAFWHGQTEMALRGLLHAAAIDDTGIDRLYRWGLEPASAIEAVTILNHSGDAAEGWGDTLDGIVRMDGRTRDAIWAGVRSALSALADPAVRRAFDPPPGEGLDPKTFLADKGTIYLLGTGAGASATSAFIAALLEDITETARQIAAHQEGGRMEPPLALVLDEIANLCAVPSLPSLMADGGGNGISTLVVIQSLAQARDRWGEQAAAAMWDAATLRLILGGSAQPRDLQDLSAVCGDRDEELRNWSRAPDGGRTWSTTTRRMPILPPDALRTLPFGTGILLARTAPPILLRLRAWSDRPDAPAIRRSIQANGQRS</sequence>
<gene>
    <name evidence="8" type="ORF">HDA39_007298</name>
</gene>
<dbReference type="EMBL" id="JACHMY010000001">
    <property type="protein sequence ID" value="MBB5840564.1"/>
    <property type="molecule type" value="Genomic_DNA"/>
</dbReference>
<keyword evidence="2" id="KW-1003">Cell membrane</keyword>